<name>A0ABS7VRB1_9HYPH</name>
<reference evidence="1 2" key="1">
    <citation type="submission" date="2021-09" db="EMBL/GenBank/DDBJ databases">
        <title>The complete genome sequence of a new microorganism.</title>
        <authorList>
            <person name="Zi Z."/>
        </authorList>
    </citation>
    <scope>NUCLEOTIDE SEQUENCE [LARGE SCALE GENOMIC DNA]</scope>
    <source>
        <strain evidence="1 2">WGZ8</strain>
    </source>
</reference>
<keyword evidence="2" id="KW-1185">Reference proteome</keyword>
<dbReference type="RefSeq" id="WP_224314842.1">
    <property type="nucleotide sequence ID" value="NZ_JAIRBM010000015.1"/>
</dbReference>
<comment type="caution">
    <text evidence="1">The sequence shown here is derived from an EMBL/GenBank/DDBJ whole genome shotgun (WGS) entry which is preliminary data.</text>
</comment>
<sequence length="123" mass="13819">MTNDNAWRRDIKHFLDGARYRVLHYTGLYSDEDLIGAVLHACREAAGSDLDLQLGAAKSIVEEHCRTLVRVADRFSARDFALIAASRARTLAAIDMFQDIVLQERRIQNAALGHGTLLKRRAL</sequence>
<dbReference type="EMBL" id="JAIRBM010000015">
    <property type="protein sequence ID" value="MBZ6078086.1"/>
    <property type="molecule type" value="Genomic_DNA"/>
</dbReference>
<dbReference type="Proteomes" id="UP000704176">
    <property type="component" value="Unassembled WGS sequence"/>
</dbReference>
<evidence type="ECO:0000313" key="2">
    <source>
        <dbReference type="Proteomes" id="UP000704176"/>
    </source>
</evidence>
<accession>A0ABS7VRB1</accession>
<protein>
    <submittedName>
        <fullName evidence="1">Uncharacterized protein</fullName>
    </submittedName>
</protein>
<organism evidence="1 2">
    <name type="scientific">Microvirga puerhi</name>
    <dbReference type="NCBI Taxonomy" id="2876078"/>
    <lineage>
        <taxon>Bacteria</taxon>
        <taxon>Pseudomonadati</taxon>
        <taxon>Pseudomonadota</taxon>
        <taxon>Alphaproteobacteria</taxon>
        <taxon>Hyphomicrobiales</taxon>
        <taxon>Methylobacteriaceae</taxon>
        <taxon>Microvirga</taxon>
    </lineage>
</organism>
<evidence type="ECO:0000313" key="1">
    <source>
        <dbReference type="EMBL" id="MBZ6078086.1"/>
    </source>
</evidence>
<proteinExistence type="predicted"/>
<gene>
    <name evidence="1" type="ORF">K9B37_17620</name>
</gene>